<dbReference type="AlphaFoldDB" id="A0A023BR03"/>
<keyword evidence="1" id="KW-0732">Signal</keyword>
<evidence type="ECO:0000256" key="1">
    <source>
        <dbReference type="SAM" id="SignalP"/>
    </source>
</evidence>
<gene>
    <name evidence="2" type="ORF">ATO12_24535</name>
</gene>
<evidence type="ECO:0000313" key="2">
    <source>
        <dbReference type="EMBL" id="EZH72108.1"/>
    </source>
</evidence>
<reference evidence="2 3" key="1">
    <citation type="submission" date="2014-04" db="EMBL/GenBank/DDBJ databases">
        <title>Aquimarina sp. 22II-S11-z7 Genome Sequencing.</title>
        <authorList>
            <person name="Lai Q."/>
        </authorList>
    </citation>
    <scope>NUCLEOTIDE SEQUENCE [LARGE SCALE GENOMIC DNA]</scope>
    <source>
        <strain evidence="2 3">22II-S11-z7</strain>
    </source>
</reference>
<evidence type="ECO:0000313" key="3">
    <source>
        <dbReference type="Proteomes" id="UP000023541"/>
    </source>
</evidence>
<keyword evidence="3" id="KW-1185">Reference proteome</keyword>
<feature type="chain" id="PRO_5001511784" description="Cytochrome c domain-containing protein" evidence="1">
    <location>
        <begin position="28"/>
        <end position="482"/>
    </location>
</feature>
<dbReference type="PROSITE" id="PS51257">
    <property type="entry name" value="PROKAR_LIPOPROTEIN"/>
    <property type="match status" value="1"/>
</dbReference>
<sequence length="482" mass="53942">MKTKFANLASSLLVACLLIFVIVISCKTDKTDKKEKTDQQPVAYENVEKKNNDCNCEPTWFPHTQTPPPEEGKGSPFDTTSTTNCIFQQWSWQKFLWLTKPDNGTTVFENKLIQVSDLMIPVEPQSGLSLVLKDIEQAGSDGVLKTNPQFNSSISKSDTVYYSIHISDTLKVAADHFKTAILDGSIPHNNTETFPIGSLELKVSWVKTSAIPTDKLSTYYQTKAAIYENGTYVKSDVALLGMHVVGVVINHPEFIWATFEHNDMAPYYDWNTNTVSSPDEKLLYGKGTTSSLDGITWSGNQPKEPNKAFTLFEFGVPRTQGNGFMETSQKEPENYDNIKNLNSCVAAKLKDVWKNYFYNGGIWIDTDGLPPQKQADTIQKLAGNISHATKGSIAKGSLNLSNLTMETYTQTFQSDVHDITVNNLVNCFVCHNSENFNEDKAKSPLYLSHIFNAYLQHGAGKTHDEINTLKIKEFNEQFMKKG</sequence>
<dbReference type="Proteomes" id="UP000023541">
    <property type="component" value="Unassembled WGS sequence"/>
</dbReference>
<feature type="signal peptide" evidence="1">
    <location>
        <begin position="1"/>
        <end position="27"/>
    </location>
</feature>
<dbReference type="RefSeq" id="WP_051575968.1">
    <property type="nucleotide sequence ID" value="NZ_AQRA01000009.1"/>
</dbReference>
<evidence type="ECO:0008006" key="4">
    <source>
        <dbReference type="Google" id="ProtNLM"/>
    </source>
</evidence>
<accession>A0A023BR03</accession>
<dbReference type="eggNOG" id="ENOG502Z8K7">
    <property type="taxonomic scope" value="Bacteria"/>
</dbReference>
<organism evidence="2 3">
    <name type="scientific">Aquimarina atlantica</name>
    <dbReference type="NCBI Taxonomy" id="1317122"/>
    <lineage>
        <taxon>Bacteria</taxon>
        <taxon>Pseudomonadati</taxon>
        <taxon>Bacteroidota</taxon>
        <taxon>Flavobacteriia</taxon>
        <taxon>Flavobacteriales</taxon>
        <taxon>Flavobacteriaceae</taxon>
        <taxon>Aquimarina</taxon>
    </lineage>
</organism>
<dbReference type="STRING" id="1317122.ATO12_24535"/>
<comment type="caution">
    <text evidence="2">The sequence shown here is derived from an EMBL/GenBank/DDBJ whole genome shotgun (WGS) entry which is preliminary data.</text>
</comment>
<protein>
    <recommendedName>
        <fullName evidence="4">Cytochrome c domain-containing protein</fullName>
    </recommendedName>
</protein>
<name>A0A023BR03_9FLAO</name>
<dbReference type="OrthoDB" id="280897at2"/>
<proteinExistence type="predicted"/>
<dbReference type="EMBL" id="AQRA01000009">
    <property type="protein sequence ID" value="EZH72108.1"/>
    <property type="molecule type" value="Genomic_DNA"/>
</dbReference>